<dbReference type="Gene3D" id="3.20.20.120">
    <property type="entry name" value="Enolase-like C-terminal domain"/>
    <property type="match status" value="1"/>
</dbReference>
<dbReference type="InterPro" id="IPR036849">
    <property type="entry name" value="Enolase-like_C_sf"/>
</dbReference>
<feature type="domain" description="Mandelate racemase/muconate lactonizing enzyme C-terminal" evidence="2">
    <location>
        <begin position="170"/>
        <end position="299"/>
    </location>
</feature>
<feature type="region of interest" description="Disordered" evidence="1">
    <location>
        <begin position="427"/>
        <end position="449"/>
    </location>
</feature>
<dbReference type="SUPFAM" id="SSF54826">
    <property type="entry name" value="Enolase N-terminal domain-like"/>
    <property type="match status" value="1"/>
</dbReference>
<evidence type="ECO:0000313" key="3">
    <source>
        <dbReference type="EMBL" id="MBS2546293.1"/>
    </source>
</evidence>
<dbReference type="EMBL" id="JAAFYZ010000011">
    <property type="protein sequence ID" value="MBS2546293.1"/>
    <property type="molecule type" value="Genomic_DNA"/>
</dbReference>
<dbReference type="SUPFAM" id="SSF51604">
    <property type="entry name" value="Enolase C-terminal domain-like"/>
    <property type="match status" value="1"/>
</dbReference>
<reference evidence="3 4" key="1">
    <citation type="submission" date="2020-02" db="EMBL/GenBank/DDBJ databases">
        <title>Acidophilic actinobacteria isolated from forest soil.</title>
        <authorList>
            <person name="Golinska P."/>
        </authorList>
    </citation>
    <scope>NUCLEOTIDE SEQUENCE [LARGE SCALE GENOMIC DNA]</scope>
    <source>
        <strain evidence="3 4">NL8</strain>
    </source>
</reference>
<dbReference type="InterPro" id="IPR029017">
    <property type="entry name" value="Enolase-like_N"/>
</dbReference>
<organism evidence="3 4">
    <name type="scientific">Catenulispora pinistramenti</name>
    <dbReference type="NCBI Taxonomy" id="2705254"/>
    <lineage>
        <taxon>Bacteria</taxon>
        <taxon>Bacillati</taxon>
        <taxon>Actinomycetota</taxon>
        <taxon>Actinomycetes</taxon>
        <taxon>Catenulisporales</taxon>
        <taxon>Catenulisporaceae</taxon>
        <taxon>Catenulispora</taxon>
    </lineage>
</organism>
<dbReference type="PROSITE" id="PS00908">
    <property type="entry name" value="MR_MLE_1"/>
    <property type="match status" value="1"/>
</dbReference>
<dbReference type="InterPro" id="IPR018110">
    <property type="entry name" value="Mandel_Rmase/mucon_lact_enz_CS"/>
</dbReference>
<feature type="compositionally biased region" description="Low complexity" evidence="1">
    <location>
        <begin position="17"/>
        <end position="30"/>
    </location>
</feature>
<dbReference type="SMART" id="SM00922">
    <property type="entry name" value="MR_MLE"/>
    <property type="match status" value="1"/>
</dbReference>
<evidence type="ECO:0000313" key="4">
    <source>
        <dbReference type="Proteomes" id="UP000730482"/>
    </source>
</evidence>
<dbReference type="Gene3D" id="3.30.390.10">
    <property type="entry name" value="Enolase-like, N-terminal domain"/>
    <property type="match status" value="1"/>
</dbReference>
<proteinExistence type="predicted"/>
<dbReference type="InterPro" id="IPR013342">
    <property type="entry name" value="Mandelate_racemase_C"/>
</dbReference>
<keyword evidence="4" id="KW-1185">Reference proteome</keyword>
<evidence type="ECO:0000256" key="1">
    <source>
        <dbReference type="SAM" id="MobiDB-lite"/>
    </source>
</evidence>
<dbReference type="InterPro" id="IPR013341">
    <property type="entry name" value="Mandelate_racemase_N_dom"/>
</dbReference>
<dbReference type="PANTHER" id="PTHR48080">
    <property type="entry name" value="D-GALACTONATE DEHYDRATASE-RELATED"/>
    <property type="match status" value="1"/>
</dbReference>
<comment type="caution">
    <text evidence="3">The sequence shown here is derived from an EMBL/GenBank/DDBJ whole genome shotgun (WGS) entry which is preliminary data.</text>
</comment>
<dbReference type="InterPro" id="IPR034593">
    <property type="entry name" value="DgoD-like"/>
</dbReference>
<dbReference type="Pfam" id="PF13378">
    <property type="entry name" value="MR_MLE_C"/>
    <property type="match status" value="1"/>
</dbReference>
<accession>A0ABS5KJ26</accession>
<gene>
    <name evidence="3" type="ORF">KGQ19_05385</name>
</gene>
<feature type="region of interest" description="Disordered" evidence="1">
    <location>
        <begin position="1"/>
        <end position="39"/>
    </location>
</feature>
<name>A0ABS5KJ26_9ACTN</name>
<evidence type="ECO:0000259" key="2">
    <source>
        <dbReference type="SMART" id="SM00922"/>
    </source>
</evidence>
<dbReference type="SFLD" id="SFLDS00001">
    <property type="entry name" value="Enolase"/>
    <property type="match status" value="1"/>
</dbReference>
<dbReference type="InterPro" id="IPR029065">
    <property type="entry name" value="Enolase_C-like"/>
</dbReference>
<dbReference type="PANTHER" id="PTHR48080:SF6">
    <property type="entry name" value="STARVATION-SENSING PROTEIN RSPA"/>
    <property type="match status" value="1"/>
</dbReference>
<dbReference type="Pfam" id="PF02746">
    <property type="entry name" value="MR_MLE_N"/>
    <property type="match status" value="1"/>
</dbReference>
<protein>
    <submittedName>
        <fullName evidence="3">Starvation-sensing protein RspA</fullName>
    </submittedName>
</protein>
<sequence length="449" mass="48104">MTSHDELRPAEPPWAAPSGGPDSGTDPGSTAGTGSGGASGVRITGVRTILTAPTGTTLVVVRIDTNQPGLYGLGCATFTQRAKAVATAVDEYLAPQLIGRDPADITDIVSTLHVSGYWRSGPVLNNALSGVDMALWDIKGKVAGLPVWQLLGGRCRTAVPLYTHAAGVDAKAVAEEVQEWIEAGYQYVRCQVAVPGGGTYGAPKATSAGGSEGYRRALVADAWDPRAYLRTVRGLFEHLRSTVGSEVELIHDVHERVHPTEAVRLAKELEPYDLFYLEDPVAPEDLDWLRAIRNQSATPIAIGELFVNPAEYRPVVTERLCDFIRVHISAIGGLTPAWRLANLAETFGIRTAWHGPGDVSPIGHAANLALDLASPNFGIQEQHLFADQHREVFPGCPEIRDGHLWPSYAPGLGVDLDEALAAKYPPAAKAEPGRAWRPPRRSDGALQRP</sequence>
<dbReference type="PROSITE" id="PS00909">
    <property type="entry name" value="MR_MLE_2"/>
    <property type="match status" value="1"/>
</dbReference>
<dbReference type="Proteomes" id="UP000730482">
    <property type="component" value="Unassembled WGS sequence"/>
</dbReference>